<sequence length="112" mass="12531">MQFFHLVLAEGKGAGGKPQTPTKTFHFLQGVGMRIPHPMQEIKCGWKSHHFWAAGPSRQCENGQHLMHRYGSFGILKNTSLRGESCRQGFKRIPGNRQGLETGMMAPSCCFD</sequence>
<gene>
    <name evidence="1" type="ORF">NPIL_1871</name>
</gene>
<name>A0A8X6U7R1_NEPPI</name>
<proteinExistence type="predicted"/>
<protein>
    <submittedName>
        <fullName evidence="1">Uncharacterized protein</fullName>
    </submittedName>
</protein>
<dbReference type="AlphaFoldDB" id="A0A8X6U7R1"/>
<evidence type="ECO:0000313" key="2">
    <source>
        <dbReference type="Proteomes" id="UP000887013"/>
    </source>
</evidence>
<dbReference type="EMBL" id="BMAW01024868">
    <property type="protein sequence ID" value="GFT89858.1"/>
    <property type="molecule type" value="Genomic_DNA"/>
</dbReference>
<keyword evidence="2" id="KW-1185">Reference proteome</keyword>
<evidence type="ECO:0000313" key="1">
    <source>
        <dbReference type="EMBL" id="GFT89858.1"/>
    </source>
</evidence>
<accession>A0A8X6U7R1</accession>
<organism evidence="1 2">
    <name type="scientific">Nephila pilipes</name>
    <name type="common">Giant wood spider</name>
    <name type="synonym">Nephila maculata</name>
    <dbReference type="NCBI Taxonomy" id="299642"/>
    <lineage>
        <taxon>Eukaryota</taxon>
        <taxon>Metazoa</taxon>
        <taxon>Ecdysozoa</taxon>
        <taxon>Arthropoda</taxon>
        <taxon>Chelicerata</taxon>
        <taxon>Arachnida</taxon>
        <taxon>Araneae</taxon>
        <taxon>Araneomorphae</taxon>
        <taxon>Entelegynae</taxon>
        <taxon>Araneoidea</taxon>
        <taxon>Nephilidae</taxon>
        <taxon>Nephila</taxon>
    </lineage>
</organism>
<reference evidence="1" key="1">
    <citation type="submission" date="2020-08" db="EMBL/GenBank/DDBJ databases">
        <title>Multicomponent nature underlies the extraordinary mechanical properties of spider dragline silk.</title>
        <authorList>
            <person name="Kono N."/>
            <person name="Nakamura H."/>
            <person name="Mori M."/>
            <person name="Yoshida Y."/>
            <person name="Ohtoshi R."/>
            <person name="Malay A.D."/>
            <person name="Moran D.A.P."/>
            <person name="Tomita M."/>
            <person name="Numata K."/>
            <person name="Arakawa K."/>
        </authorList>
    </citation>
    <scope>NUCLEOTIDE SEQUENCE</scope>
</reference>
<comment type="caution">
    <text evidence="1">The sequence shown here is derived from an EMBL/GenBank/DDBJ whole genome shotgun (WGS) entry which is preliminary data.</text>
</comment>
<dbReference type="Proteomes" id="UP000887013">
    <property type="component" value="Unassembled WGS sequence"/>
</dbReference>